<feature type="compositionally biased region" description="Polar residues" evidence="1">
    <location>
        <begin position="385"/>
        <end position="405"/>
    </location>
</feature>
<feature type="compositionally biased region" description="Pro residues" evidence="1">
    <location>
        <begin position="370"/>
        <end position="379"/>
    </location>
</feature>
<gene>
    <name evidence="3" type="ORF">PSNMU_V1.4_AUG-EV-PASAV3_0003410</name>
</gene>
<feature type="region of interest" description="Disordered" evidence="1">
    <location>
        <begin position="1"/>
        <end position="62"/>
    </location>
</feature>
<feature type="region of interest" description="Disordered" evidence="1">
    <location>
        <begin position="78"/>
        <end position="312"/>
    </location>
</feature>
<evidence type="ECO:0000256" key="2">
    <source>
        <dbReference type="SAM" id="Phobius"/>
    </source>
</evidence>
<keyword evidence="2" id="KW-0472">Membrane</keyword>
<sequence>MLTIDPMTTVSPTNGSDEALLHTDNNDGDSPENTAKKPSLLRNQLLRRTTTRCTKHVSSPEAAERMALNSVAIEADTPFDETQKDAESNCEAVESIEKSNSEPIDMESATHTKVEDNEESHRTPENPGGVEENDEAIPGTATILESGFAFPSRVENDEVEDNDTKHEEEGVGEGEAASDPGNALDISDIVSEEGDEMGDDRDNVEEKEHKAEAEPQQPQQCDDNEEECKAEAEQDEPQPRPKPSKQSLPPAASTGSTVSTTNLSIVVTGHDIVVEYHDDKDGEHKEASPGDSVLQQSAQGAQAAATPTPGSNSIISTLLSPFTVAQPPVAPAKGASTASSARLQEPQRRPKGIMKRPRDSNITYHHPRRPLPPPLPPPGFKGKISSLSWSTDDTNSNDALHSSTKSTKRKRRVSFDEVSLSKQSQMSLLRRQARYREKHSISGILTMTLPVLLPYLIAVLILVASSMVPLPTPAAKTNATPHELKPRSLPGLDPGSDHAVGGKTTPIFDIASRMWDQRKKSLQDAVAPAGIRKPEPRTTGVPESEVVAADAVAESIDWEFDDDAFAEFDESGGQVAAATTQAYSVLSKNPFARAIGGLFRLLFRRRRN</sequence>
<feature type="region of interest" description="Disordered" evidence="1">
    <location>
        <begin position="476"/>
        <end position="501"/>
    </location>
</feature>
<keyword evidence="2" id="KW-0812">Transmembrane</keyword>
<dbReference type="AlphaFoldDB" id="A0A448YV39"/>
<keyword evidence="2" id="KW-1133">Transmembrane helix</keyword>
<proteinExistence type="predicted"/>
<feature type="compositionally biased region" description="Polar residues" evidence="1">
    <location>
        <begin position="253"/>
        <end position="265"/>
    </location>
</feature>
<organism evidence="3 4">
    <name type="scientific">Pseudo-nitzschia multistriata</name>
    <dbReference type="NCBI Taxonomy" id="183589"/>
    <lineage>
        <taxon>Eukaryota</taxon>
        <taxon>Sar</taxon>
        <taxon>Stramenopiles</taxon>
        <taxon>Ochrophyta</taxon>
        <taxon>Bacillariophyta</taxon>
        <taxon>Bacillariophyceae</taxon>
        <taxon>Bacillariophycidae</taxon>
        <taxon>Bacillariales</taxon>
        <taxon>Bacillariaceae</taxon>
        <taxon>Pseudo-nitzschia</taxon>
    </lineage>
</organism>
<feature type="transmembrane region" description="Helical" evidence="2">
    <location>
        <begin position="440"/>
        <end position="464"/>
    </location>
</feature>
<dbReference type="OrthoDB" id="10689003at2759"/>
<feature type="compositionally biased region" description="Basic and acidic residues" evidence="1">
    <location>
        <begin position="108"/>
        <end position="124"/>
    </location>
</feature>
<accession>A0A448YV39</accession>
<feature type="region of interest" description="Disordered" evidence="1">
    <location>
        <begin position="328"/>
        <end position="409"/>
    </location>
</feature>
<feature type="compositionally biased region" description="Basic and acidic residues" evidence="1">
    <location>
        <begin position="272"/>
        <end position="288"/>
    </location>
</feature>
<evidence type="ECO:0000313" key="3">
    <source>
        <dbReference type="EMBL" id="VEU33653.1"/>
    </source>
</evidence>
<feature type="compositionally biased region" description="Acidic residues" evidence="1">
    <location>
        <begin position="190"/>
        <end position="199"/>
    </location>
</feature>
<protein>
    <submittedName>
        <fullName evidence="3">Uncharacterized protein</fullName>
    </submittedName>
</protein>
<feature type="compositionally biased region" description="Basic and acidic residues" evidence="1">
    <location>
        <begin position="200"/>
        <end position="213"/>
    </location>
</feature>
<reference evidence="3 4" key="1">
    <citation type="submission" date="2019-01" db="EMBL/GenBank/DDBJ databases">
        <authorList>
            <person name="Ferrante I. M."/>
        </authorList>
    </citation>
    <scope>NUCLEOTIDE SEQUENCE [LARGE SCALE GENOMIC DNA]</scope>
    <source>
        <strain evidence="3 4">B856</strain>
    </source>
</reference>
<feature type="compositionally biased region" description="Low complexity" evidence="1">
    <location>
        <begin position="295"/>
        <end position="311"/>
    </location>
</feature>
<dbReference type="Proteomes" id="UP000291116">
    <property type="component" value="Unassembled WGS sequence"/>
</dbReference>
<keyword evidence="4" id="KW-1185">Reference proteome</keyword>
<evidence type="ECO:0000313" key="4">
    <source>
        <dbReference type="Proteomes" id="UP000291116"/>
    </source>
</evidence>
<dbReference type="EMBL" id="CAACVS010000005">
    <property type="protein sequence ID" value="VEU33653.1"/>
    <property type="molecule type" value="Genomic_DNA"/>
</dbReference>
<evidence type="ECO:0000256" key="1">
    <source>
        <dbReference type="SAM" id="MobiDB-lite"/>
    </source>
</evidence>
<name>A0A448YV39_9STRA</name>
<feature type="compositionally biased region" description="Polar residues" evidence="1">
    <location>
        <begin position="1"/>
        <end position="16"/>
    </location>
</feature>